<feature type="domain" description="HTH tetR-type" evidence="6">
    <location>
        <begin position="22"/>
        <end position="82"/>
    </location>
</feature>
<dbReference type="SUPFAM" id="SSF46689">
    <property type="entry name" value="Homeodomain-like"/>
    <property type="match status" value="1"/>
</dbReference>
<dbReference type="InterPro" id="IPR011075">
    <property type="entry name" value="TetR_C"/>
</dbReference>
<dbReference type="PRINTS" id="PR00455">
    <property type="entry name" value="HTHTETR"/>
</dbReference>
<dbReference type="Pfam" id="PF00440">
    <property type="entry name" value="TetR_N"/>
    <property type="match status" value="1"/>
</dbReference>
<sequence length="245" mass="26435">MTQNDDEAVPVEAAQPGRKRDPSRDAKILDATLEVLAEVGAAGLTMDIVAARAGAGKATIYRRWASKTELVIDAVAHMKRNQVDLERLPDTGTLRGDLLGLFKPQSIEEGERKLKIMTGLASLLSQDEALAEAANAAVVQPWAEAHFALMRRAVERGEISASADIGTLSQVIPSMAAYRTLVQRKPIDLAFLVSMVDGVIVPALRRQPSEVPPVSTGHRPVHTPSRADESPSPRRAASVRRRSKA</sequence>
<dbReference type="Gene3D" id="1.10.357.10">
    <property type="entry name" value="Tetracycline Repressor, domain 2"/>
    <property type="match status" value="1"/>
</dbReference>
<evidence type="ECO:0000256" key="1">
    <source>
        <dbReference type="ARBA" id="ARBA00023015"/>
    </source>
</evidence>
<feature type="region of interest" description="Disordered" evidence="5">
    <location>
        <begin position="1"/>
        <end position="23"/>
    </location>
</feature>
<accession>A0A2L0EMA8</accession>
<dbReference type="GO" id="GO:0000976">
    <property type="term" value="F:transcription cis-regulatory region binding"/>
    <property type="evidence" value="ECO:0007669"/>
    <property type="project" value="TreeGrafter"/>
</dbReference>
<dbReference type="EMBL" id="CP012673">
    <property type="protein sequence ID" value="AUX40428.1"/>
    <property type="molecule type" value="Genomic_DNA"/>
</dbReference>
<evidence type="ECO:0000313" key="7">
    <source>
        <dbReference type="EMBL" id="AUX40428.1"/>
    </source>
</evidence>
<dbReference type="AlphaFoldDB" id="A0A2L0EMA8"/>
<dbReference type="InterPro" id="IPR001647">
    <property type="entry name" value="HTH_TetR"/>
</dbReference>
<dbReference type="Pfam" id="PF16859">
    <property type="entry name" value="TetR_C_11"/>
    <property type="match status" value="1"/>
</dbReference>
<dbReference type="OrthoDB" id="9796019at2"/>
<dbReference type="PROSITE" id="PS50977">
    <property type="entry name" value="HTH_TETR_2"/>
    <property type="match status" value="1"/>
</dbReference>
<evidence type="ECO:0000256" key="3">
    <source>
        <dbReference type="ARBA" id="ARBA00023163"/>
    </source>
</evidence>
<dbReference type="RefSeq" id="WP_104978228.1">
    <property type="nucleotide sequence ID" value="NZ_CP012673.1"/>
</dbReference>
<dbReference type="Proteomes" id="UP000238348">
    <property type="component" value="Chromosome"/>
</dbReference>
<keyword evidence="3" id="KW-0804">Transcription</keyword>
<dbReference type="InterPro" id="IPR036271">
    <property type="entry name" value="Tet_transcr_reg_TetR-rel_C_sf"/>
</dbReference>
<proteinExistence type="predicted"/>
<organism evidence="7 8">
    <name type="scientific">Sorangium cellulosum</name>
    <name type="common">Polyangium cellulosum</name>
    <dbReference type="NCBI Taxonomy" id="56"/>
    <lineage>
        <taxon>Bacteria</taxon>
        <taxon>Pseudomonadati</taxon>
        <taxon>Myxococcota</taxon>
        <taxon>Polyangia</taxon>
        <taxon>Polyangiales</taxon>
        <taxon>Polyangiaceae</taxon>
        <taxon>Sorangium</taxon>
    </lineage>
</organism>
<reference evidence="7 8" key="1">
    <citation type="submission" date="2015-09" db="EMBL/GenBank/DDBJ databases">
        <title>Sorangium comparison.</title>
        <authorList>
            <person name="Zaburannyi N."/>
            <person name="Bunk B."/>
            <person name="Overmann J."/>
            <person name="Mueller R."/>
        </authorList>
    </citation>
    <scope>NUCLEOTIDE SEQUENCE [LARGE SCALE GENOMIC DNA]</scope>
    <source>
        <strain evidence="7 8">So ce26</strain>
    </source>
</reference>
<dbReference type="PANTHER" id="PTHR30055">
    <property type="entry name" value="HTH-TYPE TRANSCRIPTIONAL REGULATOR RUTR"/>
    <property type="match status" value="1"/>
</dbReference>
<dbReference type="GO" id="GO:0003700">
    <property type="term" value="F:DNA-binding transcription factor activity"/>
    <property type="evidence" value="ECO:0007669"/>
    <property type="project" value="TreeGrafter"/>
</dbReference>
<protein>
    <submittedName>
        <fullName evidence="7">TetR family transcriptional regulator</fullName>
    </submittedName>
</protein>
<dbReference type="Gene3D" id="1.10.10.60">
    <property type="entry name" value="Homeodomain-like"/>
    <property type="match status" value="1"/>
</dbReference>
<name>A0A2L0EMA8_SORCE</name>
<dbReference type="InterPro" id="IPR009057">
    <property type="entry name" value="Homeodomain-like_sf"/>
</dbReference>
<evidence type="ECO:0000259" key="6">
    <source>
        <dbReference type="PROSITE" id="PS50977"/>
    </source>
</evidence>
<gene>
    <name evidence="7" type="primary">tetR</name>
    <name evidence="7" type="ORF">SOCE26_018290</name>
</gene>
<dbReference type="SUPFAM" id="SSF48498">
    <property type="entry name" value="Tetracyclin repressor-like, C-terminal domain"/>
    <property type="match status" value="1"/>
</dbReference>
<evidence type="ECO:0000256" key="5">
    <source>
        <dbReference type="SAM" id="MobiDB-lite"/>
    </source>
</evidence>
<dbReference type="PANTHER" id="PTHR30055:SF148">
    <property type="entry name" value="TETR-FAMILY TRANSCRIPTIONAL REGULATOR"/>
    <property type="match status" value="1"/>
</dbReference>
<keyword evidence="1" id="KW-0805">Transcription regulation</keyword>
<dbReference type="InterPro" id="IPR050109">
    <property type="entry name" value="HTH-type_TetR-like_transc_reg"/>
</dbReference>
<evidence type="ECO:0000313" key="8">
    <source>
        <dbReference type="Proteomes" id="UP000238348"/>
    </source>
</evidence>
<feature type="DNA-binding region" description="H-T-H motif" evidence="4">
    <location>
        <begin position="45"/>
        <end position="64"/>
    </location>
</feature>
<evidence type="ECO:0000256" key="2">
    <source>
        <dbReference type="ARBA" id="ARBA00023125"/>
    </source>
</evidence>
<keyword evidence="2 4" id="KW-0238">DNA-binding</keyword>
<evidence type="ECO:0000256" key="4">
    <source>
        <dbReference type="PROSITE-ProRule" id="PRU00335"/>
    </source>
</evidence>
<feature type="region of interest" description="Disordered" evidence="5">
    <location>
        <begin position="207"/>
        <end position="245"/>
    </location>
</feature>